<proteinExistence type="predicted"/>
<dbReference type="Proteomes" id="UP001163046">
    <property type="component" value="Unassembled WGS sequence"/>
</dbReference>
<dbReference type="SUPFAM" id="SSF57302">
    <property type="entry name" value="Snake toxin-like"/>
    <property type="match status" value="1"/>
</dbReference>
<name>A0A9W9YB31_9CNID</name>
<keyword evidence="4" id="KW-1185">Reference proteome</keyword>
<gene>
    <name evidence="3" type="ORF">OS493_021678</name>
</gene>
<dbReference type="EMBL" id="MU827791">
    <property type="protein sequence ID" value="KAJ7330749.1"/>
    <property type="molecule type" value="Genomic_DNA"/>
</dbReference>
<evidence type="ECO:0000259" key="2">
    <source>
        <dbReference type="Pfam" id="PF00021"/>
    </source>
</evidence>
<dbReference type="Gene3D" id="2.10.60.10">
    <property type="entry name" value="CD59"/>
    <property type="match status" value="1"/>
</dbReference>
<feature type="domain" description="UPAR/Ly6" evidence="2">
    <location>
        <begin position="21"/>
        <end position="107"/>
    </location>
</feature>
<evidence type="ECO:0000256" key="1">
    <source>
        <dbReference type="SAM" id="SignalP"/>
    </source>
</evidence>
<protein>
    <recommendedName>
        <fullName evidence="2">UPAR/Ly6 domain-containing protein</fullName>
    </recommendedName>
</protein>
<dbReference type="Pfam" id="PF00021">
    <property type="entry name" value="UPAR_LY6"/>
    <property type="match status" value="1"/>
</dbReference>
<organism evidence="3 4">
    <name type="scientific">Desmophyllum pertusum</name>
    <dbReference type="NCBI Taxonomy" id="174260"/>
    <lineage>
        <taxon>Eukaryota</taxon>
        <taxon>Metazoa</taxon>
        <taxon>Cnidaria</taxon>
        <taxon>Anthozoa</taxon>
        <taxon>Hexacorallia</taxon>
        <taxon>Scleractinia</taxon>
        <taxon>Caryophylliina</taxon>
        <taxon>Caryophylliidae</taxon>
        <taxon>Desmophyllum</taxon>
    </lineage>
</organism>
<feature type="signal peptide" evidence="1">
    <location>
        <begin position="1"/>
        <end position="21"/>
    </location>
</feature>
<dbReference type="AlphaFoldDB" id="A0A9W9YB31"/>
<dbReference type="InterPro" id="IPR016054">
    <property type="entry name" value="LY6_UPA_recep-like"/>
</dbReference>
<evidence type="ECO:0000313" key="4">
    <source>
        <dbReference type="Proteomes" id="UP001163046"/>
    </source>
</evidence>
<accession>A0A9W9YB31</accession>
<evidence type="ECO:0000313" key="3">
    <source>
        <dbReference type="EMBL" id="KAJ7330749.1"/>
    </source>
</evidence>
<sequence length="129" mass="14280">MNLLLKVTCFLLLFIRYAALGLNCHKCSSRNSWQECDTTRLSRVSCTGSDAVCYKVHYTTDDRTIQQFSKSCGPKSFCEKTANPVCKVHLGSSNCEIDCCEEDMCNSSSVAGVSGLVVLLNILVAMVYW</sequence>
<dbReference type="InterPro" id="IPR045860">
    <property type="entry name" value="Snake_toxin-like_sf"/>
</dbReference>
<reference evidence="3" key="1">
    <citation type="submission" date="2023-01" db="EMBL/GenBank/DDBJ databases">
        <title>Genome assembly of the deep-sea coral Lophelia pertusa.</title>
        <authorList>
            <person name="Herrera S."/>
            <person name="Cordes E."/>
        </authorList>
    </citation>
    <scope>NUCLEOTIDE SEQUENCE</scope>
    <source>
        <strain evidence="3">USNM1676648</strain>
        <tissue evidence="3">Polyp</tissue>
    </source>
</reference>
<comment type="caution">
    <text evidence="3">The sequence shown here is derived from an EMBL/GenBank/DDBJ whole genome shotgun (WGS) entry which is preliminary data.</text>
</comment>
<feature type="chain" id="PRO_5040891872" description="UPAR/Ly6 domain-containing protein" evidence="1">
    <location>
        <begin position="22"/>
        <end position="129"/>
    </location>
</feature>
<dbReference type="OrthoDB" id="5983109at2759"/>
<keyword evidence="1" id="KW-0732">Signal</keyword>